<feature type="region of interest" description="Disordered" evidence="1">
    <location>
        <begin position="67"/>
        <end position="86"/>
    </location>
</feature>
<dbReference type="Pfam" id="PF01522">
    <property type="entry name" value="Polysacc_deac_1"/>
    <property type="match status" value="1"/>
</dbReference>
<keyword evidence="3" id="KW-0119">Carbohydrate metabolism</keyword>
<keyword evidence="3" id="KW-0624">Polysaccharide degradation</keyword>
<keyword evidence="3" id="KW-0858">Xylan degradation</keyword>
<evidence type="ECO:0000259" key="2">
    <source>
        <dbReference type="PROSITE" id="PS51677"/>
    </source>
</evidence>
<dbReference type="Proteomes" id="UP000199087">
    <property type="component" value="Unassembled WGS sequence"/>
</dbReference>
<evidence type="ECO:0000313" key="4">
    <source>
        <dbReference type="Proteomes" id="UP000199087"/>
    </source>
</evidence>
<dbReference type="PANTHER" id="PTHR10587">
    <property type="entry name" value="GLYCOSYL TRANSFERASE-RELATED"/>
    <property type="match status" value="1"/>
</dbReference>
<reference evidence="4" key="1">
    <citation type="submission" date="2015-05" db="EMBL/GenBank/DDBJ databases">
        <authorList>
            <person name="Urmite Genomes"/>
        </authorList>
    </citation>
    <scope>NUCLEOTIDE SEQUENCE [LARGE SCALE GENOMIC DNA]</scope>
    <source>
        <strain evidence="4">LF1</strain>
    </source>
</reference>
<dbReference type="GO" id="GO:0016798">
    <property type="term" value="F:hydrolase activity, acting on glycosyl bonds"/>
    <property type="evidence" value="ECO:0007669"/>
    <property type="project" value="UniProtKB-KW"/>
</dbReference>
<gene>
    <name evidence="3" type="ORF">BN000_01454</name>
</gene>
<dbReference type="GO" id="GO:0016810">
    <property type="term" value="F:hydrolase activity, acting on carbon-nitrogen (but not peptide) bonds"/>
    <property type="evidence" value="ECO:0007669"/>
    <property type="project" value="InterPro"/>
</dbReference>
<keyword evidence="3" id="KW-0378">Hydrolase</keyword>
<dbReference type="InterPro" id="IPR011330">
    <property type="entry name" value="Glyco_hydro/deAcase_b/a-brl"/>
</dbReference>
<keyword evidence="3" id="KW-0326">Glycosidase</keyword>
<dbReference type="PANTHER" id="PTHR10587:SF125">
    <property type="entry name" value="POLYSACCHARIDE DEACETYLASE YHEN-RELATED"/>
    <property type="match status" value="1"/>
</dbReference>
<keyword evidence="4" id="KW-1185">Reference proteome</keyword>
<dbReference type="STRING" id="1499688.BN000_01454"/>
<dbReference type="Gene3D" id="3.20.20.370">
    <property type="entry name" value="Glycoside hydrolase/deacetylase"/>
    <property type="match status" value="1"/>
</dbReference>
<dbReference type="GO" id="GO:0045493">
    <property type="term" value="P:xylan catabolic process"/>
    <property type="evidence" value="ECO:0007669"/>
    <property type="project" value="UniProtKB-KW"/>
</dbReference>
<feature type="compositionally biased region" description="Polar residues" evidence="1">
    <location>
        <begin position="105"/>
        <end position="119"/>
    </location>
</feature>
<name>A0A0U1NU26_9BACI</name>
<dbReference type="RefSeq" id="WP_090632735.1">
    <property type="nucleotide sequence ID" value="NZ_CVRB01000001.1"/>
</dbReference>
<evidence type="ECO:0000256" key="1">
    <source>
        <dbReference type="SAM" id="MobiDB-lite"/>
    </source>
</evidence>
<sequence length="337" mass="38135" precursor="true">MGMRKNGWIIWASLLILAVGVLVTGAFANHYFYAKATSNEAMNQQKHEKSGQNQSAANALTQTVKDTAAEKESMHQKQQQAEKAYRQNADKEITNLVEEKPAANDTASAPPDNQGSNAAKPQEQSPQRDEQPQPQQENSSKRTVYLTFDDGPASFSKDIIALLEQYHFKATFFMIDGNIRRYPDSAKLMVQSGEGVGLHSVSHDVHKFYASANSVLGELSQNQATLKEITGVESILIRTPYGSRPYMKDEYKQAVYSHGYQMWDWNIDSKDWFYKDERYVNSVIEQINQKANYNGPIVILMHERRETLASLPKLLDYLSKQNFDCRAIDSSIPPVHF</sequence>
<organism evidence="3 4">
    <name type="scientific">Neobacillus massiliamazoniensis</name>
    <dbReference type="NCBI Taxonomy" id="1499688"/>
    <lineage>
        <taxon>Bacteria</taxon>
        <taxon>Bacillati</taxon>
        <taxon>Bacillota</taxon>
        <taxon>Bacilli</taxon>
        <taxon>Bacillales</taxon>
        <taxon>Bacillaceae</taxon>
        <taxon>Neobacillus</taxon>
    </lineage>
</organism>
<dbReference type="AlphaFoldDB" id="A0A0U1NU26"/>
<accession>A0A0U1NU26</accession>
<dbReference type="EMBL" id="CVRB01000001">
    <property type="protein sequence ID" value="CRK81547.1"/>
    <property type="molecule type" value="Genomic_DNA"/>
</dbReference>
<proteinExistence type="predicted"/>
<feature type="domain" description="NodB homology" evidence="2">
    <location>
        <begin position="142"/>
        <end position="326"/>
    </location>
</feature>
<dbReference type="InterPro" id="IPR002509">
    <property type="entry name" value="NODB_dom"/>
</dbReference>
<dbReference type="CDD" id="cd10944">
    <property type="entry name" value="CE4_SmPgdA_like"/>
    <property type="match status" value="1"/>
</dbReference>
<dbReference type="InterPro" id="IPR050248">
    <property type="entry name" value="Polysacc_deacetylase_ArnD"/>
</dbReference>
<dbReference type="OrthoDB" id="258610at2"/>
<dbReference type="PROSITE" id="PS51677">
    <property type="entry name" value="NODB"/>
    <property type="match status" value="1"/>
</dbReference>
<feature type="region of interest" description="Disordered" evidence="1">
    <location>
        <begin position="100"/>
        <end position="142"/>
    </location>
</feature>
<evidence type="ECO:0000313" key="3">
    <source>
        <dbReference type="EMBL" id="CRK81547.1"/>
    </source>
</evidence>
<protein>
    <submittedName>
        <fullName evidence="3">Endo-1,4-beta-xylanase</fullName>
    </submittedName>
</protein>
<dbReference type="SUPFAM" id="SSF88713">
    <property type="entry name" value="Glycoside hydrolase/deacetylase"/>
    <property type="match status" value="1"/>
</dbReference>